<dbReference type="EMBL" id="AVOT02000227">
    <property type="protein sequence ID" value="MBW0461811.1"/>
    <property type="molecule type" value="Genomic_DNA"/>
</dbReference>
<name>A0A9Q3BB57_9BASI</name>
<proteinExistence type="predicted"/>
<evidence type="ECO:0000313" key="2">
    <source>
        <dbReference type="Proteomes" id="UP000765509"/>
    </source>
</evidence>
<dbReference type="Proteomes" id="UP000765509">
    <property type="component" value="Unassembled WGS sequence"/>
</dbReference>
<dbReference type="AlphaFoldDB" id="A0A9Q3BB57"/>
<accession>A0A9Q3BB57</accession>
<sequence length="95" mass="11168">MFQVSLVSLYHQTREEKFPSRNQVHTPQEIVEVETSCVPVRKIIKDREIRLNGKYNRQCLIMFKHQTADKEKLLVQYGIPEGDLHLGEFRASRKG</sequence>
<organism evidence="1 2">
    <name type="scientific">Austropuccinia psidii MF-1</name>
    <dbReference type="NCBI Taxonomy" id="1389203"/>
    <lineage>
        <taxon>Eukaryota</taxon>
        <taxon>Fungi</taxon>
        <taxon>Dikarya</taxon>
        <taxon>Basidiomycota</taxon>
        <taxon>Pucciniomycotina</taxon>
        <taxon>Pucciniomycetes</taxon>
        <taxon>Pucciniales</taxon>
        <taxon>Sphaerophragmiaceae</taxon>
        <taxon>Austropuccinia</taxon>
    </lineage>
</organism>
<keyword evidence="2" id="KW-1185">Reference proteome</keyword>
<protein>
    <submittedName>
        <fullName evidence="1">Uncharacterized protein</fullName>
    </submittedName>
</protein>
<comment type="caution">
    <text evidence="1">The sequence shown here is derived from an EMBL/GenBank/DDBJ whole genome shotgun (WGS) entry which is preliminary data.</text>
</comment>
<reference evidence="1" key="1">
    <citation type="submission" date="2021-03" db="EMBL/GenBank/DDBJ databases">
        <title>Draft genome sequence of rust myrtle Austropuccinia psidii MF-1, a brazilian biotype.</title>
        <authorList>
            <person name="Quecine M.C."/>
            <person name="Pachon D.M.R."/>
            <person name="Bonatelli M.L."/>
            <person name="Correr F.H."/>
            <person name="Franceschini L.M."/>
            <person name="Leite T.F."/>
            <person name="Margarido G.R.A."/>
            <person name="Almeida C.A."/>
            <person name="Ferrarezi J.A."/>
            <person name="Labate C.A."/>
        </authorList>
    </citation>
    <scope>NUCLEOTIDE SEQUENCE</scope>
    <source>
        <strain evidence="1">MF-1</strain>
    </source>
</reference>
<evidence type="ECO:0000313" key="1">
    <source>
        <dbReference type="EMBL" id="MBW0461811.1"/>
    </source>
</evidence>
<gene>
    <name evidence="1" type="ORF">O181_001526</name>
</gene>